<evidence type="ECO:0000313" key="3">
    <source>
        <dbReference type="EMBL" id="MBB6208819.1"/>
    </source>
</evidence>
<dbReference type="Proteomes" id="UP000544872">
    <property type="component" value="Unassembled WGS sequence"/>
</dbReference>
<gene>
    <name evidence="3" type="ORF">FHS48_000200</name>
</gene>
<organism evidence="3 4">
    <name type="scientific">Novispirillum itersonii</name>
    <name type="common">Aquaspirillum itersonii</name>
    <dbReference type="NCBI Taxonomy" id="189"/>
    <lineage>
        <taxon>Bacteria</taxon>
        <taxon>Pseudomonadati</taxon>
        <taxon>Pseudomonadota</taxon>
        <taxon>Alphaproteobacteria</taxon>
        <taxon>Rhodospirillales</taxon>
        <taxon>Novispirillaceae</taxon>
        <taxon>Novispirillum</taxon>
    </lineage>
</organism>
<proteinExistence type="inferred from homology"/>
<dbReference type="PANTHER" id="PTHR31350:SF21">
    <property type="entry name" value="F-BOX ONLY PROTEIN 21"/>
    <property type="match status" value="1"/>
</dbReference>
<dbReference type="Pfam" id="PF13371">
    <property type="entry name" value="TPR_9"/>
    <property type="match status" value="1"/>
</dbReference>
<keyword evidence="4" id="KW-1185">Reference proteome</keyword>
<dbReference type="Gene3D" id="1.25.40.10">
    <property type="entry name" value="Tetratricopeptide repeat domain"/>
    <property type="match status" value="1"/>
</dbReference>
<dbReference type="PANTHER" id="PTHR31350">
    <property type="entry name" value="SI:DKEY-261L7.2"/>
    <property type="match status" value="1"/>
</dbReference>
<dbReference type="AlphaFoldDB" id="A0A7X0DL60"/>
<sequence length="280" mass="30566">MTQHRETGWVLDQLADGEDAEIDLALTALALADAARPGRDLKAAQAHLDLLYATLKERVATAGAPEPAQERGALLRAVLVETFGYHGDAETYEDPDNADLIRVMERRRGLPVSLGILYLALARSVGWTAEGLNFPGHFIIRVDGEDGERVILDPFHDGAELSVADLRGLVKAIEGPEAELTPAIYAAVSNREVLIRLQANIKLRALQAGDYQTALATVERMLLVTPEDHWLWRESGLMHMRLGDLDGALAALDVYLTLAPDGTDRDRIAKVVQELGQGRP</sequence>
<accession>A0A7X0DL60</accession>
<reference evidence="3 4" key="1">
    <citation type="submission" date="2020-08" db="EMBL/GenBank/DDBJ databases">
        <title>Genomic Encyclopedia of Type Strains, Phase IV (KMG-IV): sequencing the most valuable type-strain genomes for metagenomic binning, comparative biology and taxonomic classification.</title>
        <authorList>
            <person name="Goeker M."/>
        </authorList>
    </citation>
    <scope>NUCLEOTIDE SEQUENCE [LARGE SCALE GENOMIC DNA]</scope>
    <source>
        <strain evidence="3 4">DSM 11590</strain>
    </source>
</reference>
<dbReference type="InterPro" id="IPR011990">
    <property type="entry name" value="TPR-like_helical_dom_sf"/>
</dbReference>
<dbReference type="RefSeq" id="WP_184260245.1">
    <property type="nucleotide sequence ID" value="NZ_JACIIX010000001.1"/>
</dbReference>
<evidence type="ECO:0000313" key="4">
    <source>
        <dbReference type="Proteomes" id="UP000544872"/>
    </source>
</evidence>
<evidence type="ECO:0000256" key="1">
    <source>
        <dbReference type="ARBA" id="ARBA00007100"/>
    </source>
</evidence>
<protein>
    <submittedName>
        <fullName evidence="3">Regulator of sirC expression with transglutaminase-like and TPR domain</fullName>
    </submittedName>
</protein>
<feature type="domain" description="Protein SirB1 N-terminal" evidence="2">
    <location>
        <begin position="43"/>
        <end position="198"/>
    </location>
</feature>
<dbReference type="Pfam" id="PF13369">
    <property type="entry name" value="Transglut_core2"/>
    <property type="match status" value="1"/>
</dbReference>
<evidence type="ECO:0000259" key="2">
    <source>
        <dbReference type="Pfam" id="PF13369"/>
    </source>
</evidence>
<comment type="similarity">
    <text evidence="1">Belongs to the UPF0162 family.</text>
</comment>
<name>A0A7X0DL60_NOVIT</name>
<dbReference type="EMBL" id="JACIIX010000001">
    <property type="protein sequence ID" value="MBB6208819.1"/>
    <property type="molecule type" value="Genomic_DNA"/>
</dbReference>
<dbReference type="InterPro" id="IPR032698">
    <property type="entry name" value="SirB1_N"/>
</dbReference>
<comment type="caution">
    <text evidence="3">The sequence shown here is derived from an EMBL/GenBank/DDBJ whole genome shotgun (WGS) entry which is preliminary data.</text>
</comment>
<dbReference type="SUPFAM" id="SSF48452">
    <property type="entry name" value="TPR-like"/>
    <property type="match status" value="1"/>
</dbReference>